<dbReference type="GO" id="GO:0016020">
    <property type="term" value="C:membrane"/>
    <property type="evidence" value="ECO:0007669"/>
    <property type="project" value="UniProtKB-SubCell"/>
</dbReference>
<name>A0A8H4N3F7_9PEZI</name>
<organism evidence="7 8">
    <name type="scientific">Botryosphaeria dothidea</name>
    <dbReference type="NCBI Taxonomy" id="55169"/>
    <lineage>
        <taxon>Eukaryota</taxon>
        <taxon>Fungi</taxon>
        <taxon>Dikarya</taxon>
        <taxon>Ascomycota</taxon>
        <taxon>Pezizomycotina</taxon>
        <taxon>Dothideomycetes</taxon>
        <taxon>Dothideomycetes incertae sedis</taxon>
        <taxon>Botryosphaeriales</taxon>
        <taxon>Botryosphaeriaceae</taxon>
        <taxon>Botryosphaeria</taxon>
    </lineage>
</organism>
<dbReference type="PANTHER" id="PTHR23033">
    <property type="entry name" value="BETA1,3-GALACTOSYLTRANSFERASE"/>
    <property type="match status" value="1"/>
</dbReference>
<evidence type="ECO:0000256" key="2">
    <source>
        <dbReference type="ARBA" id="ARBA00006462"/>
    </source>
</evidence>
<evidence type="ECO:0000256" key="4">
    <source>
        <dbReference type="ARBA" id="ARBA00022968"/>
    </source>
</evidence>
<keyword evidence="6" id="KW-0472">Membrane</keyword>
<comment type="similarity">
    <text evidence="2">Belongs to the glycosyltransferase 31 family. Beta3-Gal-T subfamily.</text>
</comment>
<evidence type="ECO:0000256" key="3">
    <source>
        <dbReference type="ARBA" id="ARBA00022692"/>
    </source>
</evidence>
<comment type="caution">
    <text evidence="7">The sequence shown here is derived from an EMBL/GenBank/DDBJ whole genome shotgun (WGS) entry which is preliminary data.</text>
</comment>
<gene>
    <name evidence="7" type="ORF">GTA08_BOTSDO03035</name>
</gene>
<keyword evidence="8" id="KW-1185">Reference proteome</keyword>
<dbReference type="InterPro" id="IPR026050">
    <property type="entry name" value="C1GALT1/C1GALT1_chp1"/>
</dbReference>
<dbReference type="Proteomes" id="UP000572817">
    <property type="component" value="Unassembled WGS sequence"/>
</dbReference>
<comment type="subcellular location">
    <subcellularLocation>
        <location evidence="1">Membrane</location>
        <topology evidence="1">Single-pass type II membrane protein</topology>
    </subcellularLocation>
</comment>
<dbReference type="AlphaFoldDB" id="A0A8H4N3F7"/>
<accession>A0A8H4N3F7</accession>
<dbReference type="EMBL" id="WWBZ02000016">
    <property type="protein sequence ID" value="KAF4309549.1"/>
    <property type="molecule type" value="Genomic_DNA"/>
</dbReference>
<evidence type="ECO:0000313" key="7">
    <source>
        <dbReference type="EMBL" id="KAF4309549.1"/>
    </source>
</evidence>
<keyword evidence="3" id="KW-0812">Transmembrane</keyword>
<dbReference type="PANTHER" id="PTHR23033:SF47">
    <property type="entry name" value="APPLE DOMAIN-CONTAINING PROTEIN-RELATED"/>
    <property type="match status" value="1"/>
</dbReference>
<evidence type="ECO:0000256" key="1">
    <source>
        <dbReference type="ARBA" id="ARBA00004606"/>
    </source>
</evidence>
<dbReference type="Gene3D" id="3.90.550.50">
    <property type="match status" value="1"/>
</dbReference>
<keyword evidence="5" id="KW-1133">Transmembrane helix</keyword>
<keyword evidence="4" id="KW-0735">Signal-anchor</keyword>
<evidence type="ECO:0000256" key="5">
    <source>
        <dbReference type="ARBA" id="ARBA00022989"/>
    </source>
</evidence>
<evidence type="ECO:0000256" key="6">
    <source>
        <dbReference type="ARBA" id="ARBA00023136"/>
    </source>
</evidence>
<dbReference type="OrthoDB" id="414175at2759"/>
<evidence type="ECO:0000313" key="8">
    <source>
        <dbReference type="Proteomes" id="UP000572817"/>
    </source>
</evidence>
<reference evidence="7" key="1">
    <citation type="submission" date="2020-04" db="EMBL/GenBank/DDBJ databases">
        <title>Genome Assembly and Annotation of Botryosphaeria dothidea sdau 11-99, a Latent Pathogen of Apple Fruit Ring Rot in China.</title>
        <authorList>
            <person name="Yu C."/>
            <person name="Diao Y."/>
            <person name="Lu Q."/>
            <person name="Zhao J."/>
            <person name="Cui S."/>
            <person name="Peng C."/>
            <person name="He B."/>
            <person name="Liu H."/>
        </authorList>
    </citation>
    <scope>NUCLEOTIDE SEQUENCE [LARGE SCALE GENOMIC DNA]</scope>
    <source>
        <strain evidence="7">Sdau11-99</strain>
    </source>
</reference>
<proteinExistence type="inferred from homology"/>
<evidence type="ECO:0008006" key="9">
    <source>
        <dbReference type="Google" id="ProtNLM"/>
    </source>
</evidence>
<dbReference type="Gene3D" id="3.50.4.10">
    <property type="entry name" value="Hepatocyte Growth Factor"/>
    <property type="match status" value="1"/>
</dbReference>
<protein>
    <recommendedName>
        <fullName evidence="9">Glycosyltransferase family 31 protein</fullName>
    </recommendedName>
</protein>
<sequence>MPWSGLNATISGSYCDAIPDGFFEDVQIIMKTGTSEVHDRLATHLLSNSQCVPDLLIFSDAALRMGPYKIHDALDSLPTSYTETVPEFSLWRDLQGALAEGHQLSSVNIDFRRAWTLDKYKFLPMVDKTFALAPNKKWYFFVEADTYVFWGNFARWIRQLDPERPRYLGIPMLHGDVLFAYGGAGYLLSSAAMRKLLIDNRPPGADKPGSTQFGVDLQHLCCGDTGLALALRKVGIEMTSYWPMLNGHNWVDVPYGWGQWCHPLVTLHHMKPEDLTHMMEIELSREDPAAPFLMEDLFNATVGQELPTERRDWDVKDDEILTRWNEYDDQERFEAGTWRDDVQQNSYSSKESCQRACEERADCVQWSYRGYKCGMGRVFRLGKPTPPAGSKQFFTGWIPSRIDQLREDTPCKGPKWIEHE</sequence>